<gene>
    <name evidence="2" type="ORF">SEML1_0344</name>
</gene>
<accession>A0ABY8WVD3</accession>
<dbReference type="InterPro" id="IPR025272">
    <property type="entry name" value="SocA_Panacea"/>
</dbReference>
<dbReference type="Proteomes" id="UP001177295">
    <property type="component" value="Chromosome"/>
</dbReference>
<evidence type="ECO:0000313" key="2">
    <source>
        <dbReference type="EMBL" id="WIO45971.1"/>
    </source>
</evidence>
<evidence type="ECO:0000259" key="1">
    <source>
        <dbReference type="Pfam" id="PF13274"/>
    </source>
</evidence>
<sequence length="163" mass="18464">MLYNEYMKATKQTKSLIKYLVFSMNLPTITSITKMLYLIDLASVASTGEQTTDFKFIRYYYGPYDKDIRIIIDDMTAKKELDADVRYLSNGEPFLVYKMPNGTASFAYEGANEQIVRDLVDSLGNLSPKSLTELAYKTKPMTRLGATLGGNEHLNEQLVLTEV</sequence>
<dbReference type="Pfam" id="PF13274">
    <property type="entry name" value="SocA_Panacea"/>
    <property type="match status" value="1"/>
</dbReference>
<organism evidence="2 3">
    <name type="scientific">Candidatus Southlakia epibionticum</name>
    <dbReference type="NCBI Taxonomy" id="3043284"/>
    <lineage>
        <taxon>Bacteria</taxon>
        <taxon>Candidatus Saccharimonadota</taxon>
        <taxon>Candidatus Saccharimonadia</taxon>
        <taxon>Candidatus Saccharimonadales</taxon>
        <taxon>Candidatus Saccharimonadaceae</taxon>
        <taxon>Candidatus Southlakia</taxon>
    </lineage>
</organism>
<evidence type="ECO:0000313" key="3">
    <source>
        <dbReference type="Proteomes" id="UP001177295"/>
    </source>
</evidence>
<proteinExistence type="predicted"/>
<feature type="domain" description="Antitoxin SocA-like Panacea" evidence="1">
    <location>
        <begin position="33"/>
        <end position="139"/>
    </location>
</feature>
<name>A0ABY8WVD3_9BACT</name>
<keyword evidence="3" id="KW-1185">Reference proteome</keyword>
<protein>
    <submittedName>
        <fullName evidence="2">DUF4065 domain-containing protein</fullName>
    </submittedName>
</protein>
<reference evidence="2 3" key="1">
    <citation type="journal article" date="2023" name="Cell">
        <title>Genetic manipulation of Patescibacteria provides mechanistic insights into microbial dark matter and the epibiotic lifestyle.</title>
        <authorList>
            <person name="Wang Y."/>
            <person name="Gallagher L.A."/>
            <person name="Andrade P.A."/>
            <person name="Liu A."/>
            <person name="Humphreys I.R."/>
            <person name="Turkarslan S."/>
            <person name="Cutler K.J."/>
            <person name="Arrieta-Ortiz M.L."/>
            <person name="Li Y."/>
            <person name="Radey M.C."/>
            <person name="McLean J.S."/>
            <person name="Cong Q."/>
            <person name="Baker D."/>
            <person name="Baliga N.S."/>
            <person name="Peterson S.B."/>
            <person name="Mougous J.D."/>
        </authorList>
    </citation>
    <scope>NUCLEOTIDE SEQUENCE [LARGE SCALE GENOMIC DNA]</scope>
    <source>
        <strain evidence="2 3">ML1</strain>
    </source>
</reference>
<dbReference type="EMBL" id="CP124550">
    <property type="protein sequence ID" value="WIO45971.1"/>
    <property type="molecule type" value="Genomic_DNA"/>
</dbReference>